<gene>
    <name evidence="2" type="ORF">SM436_33360</name>
</gene>
<feature type="transmembrane region" description="Helical" evidence="1">
    <location>
        <begin position="107"/>
        <end position="127"/>
    </location>
</feature>
<comment type="caution">
    <text evidence="2">The sequence shown here is derived from an EMBL/GenBank/DDBJ whole genome shotgun (WGS) entry which is preliminary data.</text>
</comment>
<dbReference type="EMBL" id="JAXCEH010000033">
    <property type="protein sequence ID" value="MFA1558606.1"/>
    <property type="molecule type" value="Genomic_DNA"/>
</dbReference>
<keyword evidence="1" id="KW-0472">Membrane</keyword>
<dbReference type="Proteomes" id="UP001569904">
    <property type="component" value="Unassembled WGS sequence"/>
</dbReference>
<feature type="transmembrane region" description="Helical" evidence="1">
    <location>
        <begin position="31"/>
        <end position="55"/>
    </location>
</feature>
<protein>
    <submittedName>
        <fullName evidence="2">Uncharacterized protein</fullName>
    </submittedName>
</protein>
<evidence type="ECO:0000256" key="1">
    <source>
        <dbReference type="SAM" id="Phobius"/>
    </source>
</evidence>
<evidence type="ECO:0000313" key="2">
    <source>
        <dbReference type="EMBL" id="MFA1558606.1"/>
    </source>
</evidence>
<keyword evidence="3" id="KW-1185">Reference proteome</keyword>
<accession>A0ABV4R6P0</accession>
<keyword evidence="1" id="KW-0812">Transmembrane</keyword>
<dbReference type="RefSeq" id="WP_371945627.1">
    <property type="nucleotide sequence ID" value="NZ_JAXCEH010000033.1"/>
</dbReference>
<evidence type="ECO:0000313" key="3">
    <source>
        <dbReference type="Proteomes" id="UP001569904"/>
    </source>
</evidence>
<sequence>MKTRIAAYAAGLALIGVGVRGVVADVPVARWAAWFAGAAILHDGVLVPVVLGAGLATGRLPASCRGAVRAALVIAACVTAVALPLVLGYGRRPDEPSRLPLPYGRNLAIVLAAITVIAAAAVAARMFGRRRPAGPRHEGRAR</sequence>
<organism evidence="2 3">
    <name type="scientific">Actinomadura chokoriensis</name>
    <dbReference type="NCBI Taxonomy" id="454156"/>
    <lineage>
        <taxon>Bacteria</taxon>
        <taxon>Bacillati</taxon>
        <taxon>Actinomycetota</taxon>
        <taxon>Actinomycetes</taxon>
        <taxon>Streptosporangiales</taxon>
        <taxon>Thermomonosporaceae</taxon>
        <taxon>Actinomadura</taxon>
    </lineage>
</organism>
<keyword evidence="1" id="KW-1133">Transmembrane helix</keyword>
<reference evidence="2 3" key="1">
    <citation type="submission" date="2023-11" db="EMBL/GenBank/DDBJ databases">
        <title>Actinomadura monticuli sp. nov., isolated from volcanic ash.</title>
        <authorList>
            <person name="Lee S.D."/>
            <person name="Yang H."/>
            <person name="Kim I.S."/>
        </authorList>
    </citation>
    <scope>NUCLEOTIDE SEQUENCE [LARGE SCALE GENOMIC DNA]</scope>
    <source>
        <strain evidence="2 3">DSM 45346</strain>
    </source>
</reference>
<feature type="transmembrane region" description="Helical" evidence="1">
    <location>
        <begin position="67"/>
        <end position="87"/>
    </location>
</feature>
<proteinExistence type="predicted"/>
<name>A0ABV4R6P0_9ACTN</name>